<dbReference type="InterPro" id="IPR009739">
    <property type="entry name" value="LprI-like_N"/>
</dbReference>
<proteinExistence type="predicted"/>
<dbReference type="OrthoDB" id="7340239at2"/>
<dbReference type="AlphaFoldDB" id="A0A0N0VJ89"/>
<feature type="domain" description="Lysozyme inhibitor LprI-like N-terminal" evidence="2">
    <location>
        <begin position="28"/>
        <end position="116"/>
    </location>
</feature>
<comment type="caution">
    <text evidence="3">The sequence shown here is derived from an EMBL/GenBank/DDBJ whole genome shotgun (WGS) entry which is preliminary data.</text>
</comment>
<evidence type="ECO:0000256" key="1">
    <source>
        <dbReference type="SAM" id="SignalP"/>
    </source>
</evidence>
<accession>A0A0N0VJ89</accession>
<reference evidence="3 4" key="1">
    <citation type="journal article" date="2015" name="PLoS ONE">
        <title>Rice-Infecting Pseudomonas Genomes Are Highly Accessorized and Harbor Multiple Putative Virulence Mechanisms to Cause Sheath Brown Rot.</title>
        <authorList>
            <person name="Quibod I.L."/>
            <person name="Grande G."/>
            <person name="Oreiro E.G."/>
            <person name="Borja F.N."/>
            <person name="Dossa G.S."/>
            <person name="Mauleon R."/>
            <person name="Cruz C.V."/>
            <person name="Oliva R."/>
        </authorList>
    </citation>
    <scope>NUCLEOTIDE SEQUENCE [LARGE SCALE GENOMIC DNA]</scope>
    <source>
        <strain evidence="3 4">IRRI 6609</strain>
    </source>
</reference>
<evidence type="ECO:0000259" key="2">
    <source>
        <dbReference type="Pfam" id="PF07007"/>
    </source>
</evidence>
<keyword evidence="1" id="KW-0732">Signal</keyword>
<dbReference type="RefSeq" id="WP_054057787.1">
    <property type="nucleotide sequence ID" value="NZ_JSYZ01000018.1"/>
</dbReference>
<name>A0A0N0VJ89_9PSED</name>
<feature type="chain" id="PRO_5005861026" description="Lysozyme inhibitor LprI-like N-terminal domain-containing protein" evidence="1">
    <location>
        <begin position="23"/>
        <end position="131"/>
    </location>
</feature>
<dbReference type="STRING" id="50340.PF66_04745"/>
<protein>
    <recommendedName>
        <fullName evidence="2">Lysozyme inhibitor LprI-like N-terminal domain-containing protein</fullName>
    </recommendedName>
</protein>
<organism evidence="3 4">
    <name type="scientific">Pseudomonas asplenii</name>
    <dbReference type="NCBI Taxonomy" id="53407"/>
    <lineage>
        <taxon>Bacteria</taxon>
        <taxon>Pseudomonadati</taxon>
        <taxon>Pseudomonadota</taxon>
        <taxon>Gammaproteobacteria</taxon>
        <taxon>Pseudomonadales</taxon>
        <taxon>Pseudomonadaceae</taxon>
        <taxon>Pseudomonas</taxon>
    </lineage>
</organism>
<keyword evidence="4" id="KW-1185">Reference proteome</keyword>
<sequence length="131" mass="14672" precursor="true">MKYPLAAFLTFALSGLAAVAQAADGCDASQASMNTCAAQAFKRADDDLNRYYKAQMDYLKGPAGKEALRDAQRKWLALRDADCRYRVGKPEEGGSMWPMRDLQCRTELTRQRAAQLKAYTECRGEYDQCPN</sequence>
<dbReference type="Pfam" id="PF07007">
    <property type="entry name" value="LprI"/>
    <property type="match status" value="1"/>
</dbReference>
<feature type="signal peptide" evidence="1">
    <location>
        <begin position="1"/>
        <end position="22"/>
    </location>
</feature>
<evidence type="ECO:0000313" key="3">
    <source>
        <dbReference type="EMBL" id="KPA89062.1"/>
    </source>
</evidence>
<dbReference type="Gene3D" id="1.20.1270.180">
    <property type="match status" value="1"/>
</dbReference>
<dbReference type="PANTHER" id="PTHR39176:SF1">
    <property type="entry name" value="PERIPLASMIC PROTEIN"/>
    <property type="match status" value="1"/>
</dbReference>
<gene>
    <name evidence="3" type="ORF">PF66_04745</name>
</gene>
<dbReference type="Proteomes" id="UP000037931">
    <property type="component" value="Unassembled WGS sequence"/>
</dbReference>
<dbReference type="PATRIC" id="fig|50340.43.peg.2046"/>
<evidence type="ECO:0000313" key="4">
    <source>
        <dbReference type="Proteomes" id="UP000037931"/>
    </source>
</evidence>
<dbReference type="PANTHER" id="PTHR39176">
    <property type="entry name" value="PERIPLASMIC PROTEIN-RELATED"/>
    <property type="match status" value="1"/>
</dbReference>
<dbReference type="EMBL" id="JSYZ01000018">
    <property type="protein sequence ID" value="KPA89062.1"/>
    <property type="molecule type" value="Genomic_DNA"/>
</dbReference>